<evidence type="ECO:0000313" key="11">
    <source>
        <dbReference type="EMBL" id="GFY82735.1"/>
    </source>
</evidence>
<comment type="caution">
    <text evidence="11">The sequence shown here is derived from an EMBL/GenBank/DDBJ whole genome shotgun (WGS) entry which is preliminary data.</text>
</comment>
<dbReference type="PROSITE" id="PS00028">
    <property type="entry name" value="ZINC_FINGER_C2H2_1"/>
    <property type="match status" value="1"/>
</dbReference>
<evidence type="ECO:0000256" key="9">
    <source>
        <dbReference type="SAM" id="MobiDB-lite"/>
    </source>
</evidence>
<feature type="region of interest" description="Disordered" evidence="9">
    <location>
        <begin position="66"/>
        <end position="104"/>
    </location>
</feature>
<dbReference type="AlphaFoldDB" id="A0A7J0E8N0"/>
<dbReference type="InterPro" id="IPR013087">
    <property type="entry name" value="Znf_C2H2_type"/>
</dbReference>
<evidence type="ECO:0000256" key="8">
    <source>
        <dbReference type="PROSITE-ProRule" id="PRU00042"/>
    </source>
</evidence>
<keyword evidence="4" id="KW-0862">Zinc</keyword>
<comment type="subcellular location">
    <subcellularLocation>
        <location evidence="1">Nucleus</location>
    </subcellularLocation>
</comment>
<name>A0A7J0E8N0_9ERIC</name>
<proteinExistence type="predicted"/>
<evidence type="ECO:0000256" key="7">
    <source>
        <dbReference type="ARBA" id="ARBA00023242"/>
    </source>
</evidence>
<dbReference type="EMBL" id="BJWL01000002">
    <property type="protein sequence ID" value="GFY82735.1"/>
    <property type="molecule type" value="Genomic_DNA"/>
</dbReference>
<dbReference type="InterPro" id="IPR052426">
    <property type="entry name" value="Plant_dev_regulator"/>
</dbReference>
<accession>A0A7J0E8N0</accession>
<feature type="compositionally biased region" description="Basic and acidic residues" evidence="9">
    <location>
        <begin position="160"/>
        <end position="172"/>
    </location>
</feature>
<evidence type="ECO:0000256" key="1">
    <source>
        <dbReference type="ARBA" id="ARBA00004123"/>
    </source>
</evidence>
<dbReference type="Proteomes" id="UP000585474">
    <property type="component" value="Unassembled WGS sequence"/>
</dbReference>
<keyword evidence="6" id="KW-0804">Transcription</keyword>
<dbReference type="PANTHER" id="PTHR45801">
    <property type="entry name" value="OS07G0101800 PROTEIN"/>
    <property type="match status" value="1"/>
</dbReference>
<reference evidence="11 12" key="1">
    <citation type="submission" date="2019-07" db="EMBL/GenBank/DDBJ databases">
        <title>De Novo Assembly of kiwifruit Actinidia rufa.</title>
        <authorList>
            <person name="Sugita-Konishi S."/>
            <person name="Sato K."/>
            <person name="Mori E."/>
            <person name="Abe Y."/>
            <person name="Kisaki G."/>
            <person name="Hamano K."/>
            <person name="Suezawa K."/>
            <person name="Otani M."/>
            <person name="Fukuda T."/>
            <person name="Manabe T."/>
            <person name="Gomi K."/>
            <person name="Tabuchi M."/>
            <person name="Akimitsu K."/>
            <person name="Kataoka I."/>
        </authorList>
    </citation>
    <scope>NUCLEOTIDE SEQUENCE [LARGE SCALE GENOMIC DNA]</scope>
    <source>
        <strain evidence="12">cv. Fuchu</strain>
    </source>
</reference>
<evidence type="ECO:0000256" key="4">
    <source>
        <dbReference type="ARBA" id="ARBA00022833"/>
    </source>
</evidence>
<evidence type="ECO:0000256" key="2">
    <source>
        <dbReference type="ARBA" id="ARBA00022723"/>
    </source>
</evidence>
<dbReference type="OrthoDB" id="780709at2759"/>
<evidence type="ECO:0000256" key="3">
    <source>
        <dbReference type="ARBA" id="ARBA00022771"/>
    </source>
</evidence>
<keyword evidence="7" id="KW-0539">Nucleus</keyword>
<organism evidence="11 12">
    <name type="scientific">Actinidia rufa</name>
    <dbReference type="NCBI Taxonomy" id="165716"/>
    <lineage>
        <taxon>Eukaryota</taxon>
        <taxon>Viridiplantae</taxon>
        <taxon>Streptophyta</taxon>
        <taxon>Embryophyta</taxon>
        <taxon>Tracheophyta</taxon>
        <taxon>Spermatophyta</taxon>
        <taxon>Magnoliopsida</taxon>
        <taxon>eudicotyledons</taxon>
        <taxon>Gunneridae</taxon>
        <taxon>Pentapetalae</taxon>
        <taxon>asterids</taxon>
        <taxon>Ericales</taxon>
        <taxon>Actinidiaceae</taxon>
        <taxon>Actinidia</taxon>
    </lineage>
</organism>
<dbReference type="Gene3D" id="3.30.160.60">
    <property type="entry name" value="Classic Zinc Finger"/>
    <property type="match status" value="1"/>
</dbReference>
<evidence type="ECO:0000256" key="6">
    <source>
        <dbReference type="ARBA" id="ARBA00023163"/>
    </source>
</evidence>
<evidence type="ECO:0000313" key="12">
    <source>
        <dbReference type="Proteomes" id="UP000585474"/>
    </source>
</evidence>
<keyword evidence="3 8" id="KW-0863">Zinc-finger</keyword>
<evidence type="ECO:0000259" key="10">
    <source>
        <dbReference type="PROSITE" id="PS50157"/>
    </source>
</evidence>
<protein>
    <submittedName>
        <fullName evidence="11">Telomerase activator1</fullName>
    </submittedName>
</protein>
<gene>
    <name evidence="11" type="ORF">Acr_02g0009750</name>
</gene>
<evidence type="ECO:0000256" key="5">
    <source>
        <dbReference type="ARBA" id="ARBA00023015"/>
    </source>
</evidence>
<keyword evidence="2" id="KW-0479">Metal-binding</keyword>
<dbReference type="GO" id="GO:0008270">
    <property type="term" value="F:zinc ion binding"/>
    <property type="evidence" value="ECO:0007669"/>
    <property type="project" value="UniProtKB-KW"/>
</dbReference>
<dbReference type="PANTHER" id="PTHR45801:SF111">
    <property type="entry name" value="C2H2 AND C2HC ZINC FINGERS SUPERFAMILY PROTEIN"/>
    <property type="match status" value="1"/>
</dbReference>
<sequence>MEFKPTIIGKSDQIVWDSDDHHQVLGHVRSYSCTFFCKRGFSNAQALGGHMNIHRKDRAKLKDSYGDQNLIPKNFGDENSSQLESSDQEKSCTPKRPWIFSKEDDVEDRGDIGVGKIKQLDLFVEAPISSSKNDQASDPVESNKESSGHGSSNAEEILDLELRLGSEHHDQTSKGNKKSS</sequence>
<keyword evidence="5" id="KW-0805">Transcription regulation</keyword>
<dbReference type="PROSITE" id="PS50157">
    <property type="entry name" value="ZINC_FINGER_C2H2_2"/>
    <property type="match status" value="1"/>
</dbReference>
<feature type="domain" description="C2H2-type" evidence="10">
    <location>
        <begin position="31"/>
        <end position="59"/>
    </location>
</feature>
<keyword evidence="12" id="KW-1185">Reference proteome</keyword>
<dbReference type="GO" id="GO:0005634">
    <property type="term" value="C:nucleus"/>
    <property type="evidence" value="ECO:0007669"/>
    <property type="project" value="UniProtKB-SubCell"/>
</dbReference>
<feature type="region of interest" description="Disordered" evidence="9">
    <location>
        <begin position="127"/>
        <end position="180"/>
    </location>
</feature>